<dbReference type="AlphaFoldDB" id="A0A0P7B8Y0"/>
<evidence type="ECO:0000259" key="1">
    <source>
        <dbReference type="Pfam" id="PF01636"/>
    </source>
</evidence>
<comment type="caution">
    <text evidence="2">The sequence shown here is derived from an EMBL/GenBank/DDBJ whole genome shotgun (WGS) entry which is preliminary data.</text>
</comment>
<proteinExistence type="predicted"/>
<evidence type="ECO:0000313" key="2">
    <source>
        <dbReference type="EMBL" id="KPM35469.1"/>
    </source>
</evidence>
<reference evidence="2 3" key="1">
    <citation type="submission" date="2015-09" db="EMBL/GenBank/DDBJ databases">
        <title>Draft genome of a European isolate of the apple canker pathogen Neonectria ditissima.</title>
        <authorList>
            <person name="Gomez-Cortecero A."/>
            <person name="Harrison R.J."/>
            <person name="Armitage A.D."/>
        </authorList>
    </citation>
    <scope>NUCLEOTIDE SEQUENCE [LARGE SCALE GENOMIC DNA]</scope>
    <source>
        <strain evidence="2 3">R09/05</strain>
    </source>
</reference>
<dbReference type="InterPro" id="IPR011009">
    <property type="entry name" value="Kinase-like_dom_sf"/>
</dbReference>
<evidence type="ECO:0000313" key="3">
    <source>
        <dbReference type="Proteomes" id="UP000050424"/>
    </source>
</evidence>
<dbReference type="EMBL" id="LKCW01000250">
    <property type="protein sequence ID" value="KPM35469.1"/>
    <property type="molecule type" value="Genomic_DNA"/>
</dbReference>
<dbReference type="PANTHER" id="PTHR21310:SF15">
    <property type="entry name" value="AMINOGLYCOSIDE PHOSPHOTRANSFERASE DOMAIN-CONTAINING PROTEIN"/>
    <property type="match status" value="1"/>
</dbReference>
<dbReference type="InterPro" id="IPR002575">
    <property type="entry name" value="Aminoglycoside_PTrfase"/>
</dbReference>
<dbReference type="Pfam" id="PF01636">
    <property type="entry name" value="APH"/>
    <property type="match status" value="1"/>
</dbReference>
<dbReference type="CDD" id="cd05120">
    <property type="entry name" value="APH_ChoK_like"/>
    <property type="match status" value="1"/>
</dbReference>
<gene>
    <name evidence="2" type="ORF">AK830_g11099</name>
</gene>
<organism evidence="2 3">
    <name type="scientific">Neonectria ditissima</name>
    <dbReference type="NCBI Taxonomy" id="78410"/>
    <lineage>
        <taxon>Eukaryota</taxon>
        <taxon>Fungi</taxon>
        <taxon>Dikarya</taxon>
        <taxon>Ascomycota</taxon>
        <taxon>Pezizomycotina</taxon>
        <taxon>Sordariomycetes</taxon>
        <taxon>Hypocreomycetidae</taxon>
        <taxon>Hypocreales</taxon>
        <taxon>Nectriaceae</taxon>
        <taxon>Neonectria</taxon>
    </lineage>
</organism>
<feature type="domain" description="Aminoglycoside phosphotransferase" evidence="1">
    <location>
        <begin position="85"/>
        <end position="250"/>
    </location>
</feature>
<dbReference type="STRING" id="78410.A0A0P7B8Y0"/>
<dbReference type="SUPFAM" id="SSF56112">
    <property type="entry name" value="Protein kinase-like (PK-like)"/>
    <property type="match status" value="1"/>
</dbReference>
<sequence length="373" mass="42329">MAGFFDTPLPEDLFFANAPNCRTRREATLHYLRRTRFSEPQPPGDTPLEILHQIAYPFSIGSVVNRQVVLQRDGGIRKSARIGQSHLGAEKRSLELVMANTSVPVLRVRQYYVSAEFEHLVMDNMAGTTLETAWPTLSRLERESIADQVVSLVQQLQKLHCPHIDATLLHRQPLRAGLRDATDLNMERTKPYLSNEYIATYVYKRSEVIGGQSNVFIHGDLYWGNVLIADKRVCGIIDLESSGFFPLYWEWVTVKRLSQGLPEGSWHHLLEKRLGKENCEGWDGMWEVEQLVMALDQFSQLALTPAAREMNQSRGWAEVIGILGIDVGEPFPVAYAMALEHPWWLESAAQREEVQIADGHKVTLQANVVNTRV</sequence>
<dbReference type="Gene3D" id="3.90.1200.10">
    <property type="match status" value="1"/>
</dbReference>
<name>A0A0P7B8Y0_9HYPO</name>
<keyword evidence="3" id="KW-1185">Reference proteome</keyword>
<dbReference type="InterPro" id="IPR051678">
    <property type="entry name" value="AGP_Transferase"/>
</dbReference>
<dbReference type="PANTHER" id="PTHR21310">
    <property type="entry name" value="AMINOGLYCOSIDE PHOSPHOTRANSFERASE-RELATED-RELATED"/>
    <property type="match status" value="1"/>
</dbReference>
<dbReference type="OrthoDB" id="4177236at2759"/>
<accession>A0A0P7B8Y0</accession>
<dbReference type="Proteomes" id="UP000050424">
    <property type="component" value="Unassembled WGS sequence"/>
</dbReference>
<protein>
    <recommendedName>
        <fullName evidence="1">Aminoglycoside phosphotransferase domain-containing protein</fullName>
    </recommendedName>
</protein>